<keyword evidence="4" id="KW-1185">Reference proteome</keyword>
<dbReference type="InterPro" id="IPR056717">
    <property type="entry name" value="DUF7815"/>
</dbReference>
<proteinExistence type="predicted"/>
<name>A0A8K0H0I4_9ROSA</name>
<dbReference type="AlphaFoldDB" id="A0A8K0H0I4"/>
<evidence type="ECO:0000313" key="4">
    <source>
        <dbReference type="Proteomes" id="UP000796880"/>
    </source>
</evidence>
<protein>
    <recommendedName>
        <fullName evidence="2">DUF7815 domain-containing protein</fullName>
    </recommendedName>
</protein>
<evidence type="ECO:0000313" key="3">
    <source>
        <dbReference type="EMBL" id="KAF3443442.1"/>
    </source>
</evidence>
<evidence type="ECO:0000256" key="1">
    <source>
        <dbReference type="SAM" id="MobiDB-lite"/>
    </source>
</evidence>
<dbReference type="EMBL" id="VOIH02000006">
    <property type="protein sequence ID" value="KAF3443442.1"/>
    <property type="molecule type" value="Genomic_DNA"/>
</dbReference>
<feature type="region of interest" description="Disordered" evidence="1">
    <location>
        <begin position="471"/>
        <end position="492"/>
    </location>
</feature>
<dbReference type="PANTHER" id="PTHR36308:SF1">
    <property type="entry name" value="DENTIN SIALOPHOSPHOPROTEIN-RELATED"/>
    <property type="match status" value="1"/>
</dbReference>
<feature type="domain" description="DUF7815" evidence="2">
    <location>
        <begin position="92"/>
        <end position="117"/>
    </location>
</feature>
<dbReference type="PANTHER" id="PTHR36308">
    <property type="entry name" value="DENTIN SIALOPHOSPHOPROTEIN-RELATED"/>
    <property type="match status" value="1"/>
</dbReference>
<sequence>MFNLLPDVASRFVSVSENTVTLLQLNIWKTEKESESERERMAMDIPFEQINQLQISLRKSANLSSYDPDDPSFHNLPSAEEAIAELDPSPLYLRCKHCKGRLLRGVQSLICVFCGREACKDVPPDPINFQNTIGYRWLLESLKLDGSEIVEPPIEANNSNRGQAAPKEEIPLSDLLDLEITWFSQSEKFGTTFSNETPVQSKISLNLAGVSLENFFDKVEKDGIFNASEESAAPNKQIVSKENIQGHDNLNLFENVRPSETAVPSMGGESSYSDSGWGADFQSAASGAHHEESTSYDPFVNATVDLSVHMDDVFGPGKDSIDRKEREMTGSASMANDWFEDDLWSGSKSGLTSQPEEFKKTANVKDGHLMGNVNTYSSTTVDWVQENQWQSSSNEAPDNKNTSADVDLFDGWNDFTSTTRAQNSSSSSWKQTTMPSNDQTSELNLFSSSNHPEDTNFGSLSQPDLFSGNFGSSNGSTEGNKIQSGTSALDRTSEANAIDGGISENFEKGGAVSIVKTSSKPDDVETLLSQMHDLSFMLDSNLSIPPNQGGLNSSSQG</sequence>
<dbReference type="OrthoDB" id="1904894at2759"/>
<gene>
    <name evidence="3" type="ORF">FNV43_RR13124</name>
</gene>
<accession>A0A8K0H0I4</accession>
<evidence type="ECO:0000259" key="2">
    <source>
        <dbReference type="Pfam" id="PF25122"/>
    </source>
</evidence>
<feature type="compositionally biased region" description="Polar residues" evidence="1">
    <location>
        <begin position="477"/>
        <end position="490"/>
    </location>
</feature>
<reference evidence="3" key="1">
    <citation type="submission" date="2020-03" db="EMBL/GenBank/DDBJ databases">
        <title>A high-quality chromosome-level genome assembly of a woody plant with both climbing and erect habits, Rhamnella rubrinervis.</title>
        <authorList>
            <person name="Lu Z."/>
            <person name="Yang Y."/>
            <person name="Zhu X."/>
            <person name="Sun Y."/>
        </authorList>
    </citation>
    <scope>NUCLEOTIDE SEQUENCE</scope>
    <source>
        <strain evidence="3">BYM</strain>
        <tissue evidence="3">Leaf</tissue>
    </source>
</reference>
<dbReference type="Proteomes" id="UP000796880">
    <property type="component" value="Unassembled WGS sequence"/>
</dbReference>
<organism evidence="3 4">
    <name type="scientific">Rhamnella rubrinervis</name>
    <dbReference type="NCBI Taxonomy" id="2594499"/>
    <lineage>
        <taxon>Eukaryota</taxon>
        <taxon>Viridiplantae</taxon>
        <taxon>Streptophyta</taxon>
        <taxon>Embryophyta</taxon>
        <taxon>Tracheophyta</taxon>
        <taxon>Spermatophyta</taxon>
        <taxon>Magnoliopsida</taxon>
        <taxon>eudicotyledons</taxon>
        <taxon>Gunneridae</taxon>
        <taxon>Pentapetalae</taxon>
        <taxon>rosids</taxon>
        <taxon>fabids</taxon>
        <taxon>Rosales</taxon>
        <taxon>Rhamnaceae</taxon>
        <taxon>rhamnoid group</taxon>
        <taxon>Rhamneae</taxon>
        <taxon>Rhamnella</taxon>
    </lineage>
</organism>
<dbReference type="Pfam" id="PF25122">
    <property type="entry name" value="DUF7815"/>
    <property type="match status" value="1"/>
</dbReference>
<comment type="caution">
    <text evidence="3">The sequence shown here is derived from an EMBL/GenBank/DDBJ whole genome shotgun (WGS) entry which is preliminary data.</text>
</comment>
<feature type="region of interest" description="Disordered" evidence="1">
    <location>
        <begin position="415"/>
        <end position="459"/>
    </location>
</feature>